<dbReference type="SUPFAM" id="SSF52540">
    <property type="entry name" value="P-loop containing nucleoside triphosphate hydrolases"/>
    <property type="match status" value="1"/>
</dbReference>
<dbReference type="PROSITE" id="PS50162">
    <property type="entry name" value="RECA_2"/>
    <property type="match status" value="1"/>
</dbReference>
<keyword evidence="3 15" id="KW-0240">DNA-directed RNA polymerase</keyword>
<keyword evidence="11" id="KW-0238">DNA-binding</keyword>
<dbReference type="GO" id="GO:0006281">
    <property type="term" value="P:DNA repair"/>
    <property type="evidence" value="ECO:0007669"/>
    <property type="project" value="InterPro"/>
</dbReference>
<dbReference type="InterPro" id="IPR038120">
    <property type="entry name" value="Rpb1_funnel_sf"/>
</dbReference>
<comment type="function">
    <text evidence="15">DNA-dependent RNA polymerase catalyzes the transcription of DNA into RNA using the four ribonucleoside triphosphates as substrates.</text>
</comment>
<dbReference type="Pfam" id="PF05000">
    <property type="entry name" value="RNA_pol_Rpb1_4"/>
    <property type="match status" value="1"/>
</dbReference>
<dbReference type="GO" id="GO:0006310">
    <property type="term" value="P:DNA recombination"/>
    <property type="evidence" value="ECO:0007669"/>
    <property type="project" value="UniProtKB-ARBA"/>
</dbReference>
<dbReference type="Gene3D" id="3.30.1360.140">
    <property type="match status" value="1"/>
</dbReference>
<dbReference type="Gene3D" id="2.40.40.20">
    <property type="match status" value="1"/>
</dbReference>
<keyword evidence="5 15" id="KW-0808">Transferase</keyword>
<evidence type="ECO:0000256" key="6">
    <source>
        <dbReference type="ARBA" id="ARBA00022695"/>
    </source>
</evidence>
<dbReference type="InterPro" id="IPR007073">
    <property type="entry name" value="RNA_pol_Rpb1_7"/>
</dbReference>
<feature type="region of interest" description="Disordered" evidence="16">
    <location>
        <begin position="1846"/>
        <end position="1865"/>
    </location>
</feature>
<evidence type="ECO:0000256" key="13">
    <source>
        <dbReference type="ARBA" id="ARBA00023242"/>
    </source>
</evidence>
<dbReference type="InterPro" id="IPR007066">
    <property type="entry name" value="RNA_pol_Rpb1_3"/>
</dbReference>
<dbReference type="Gene3D" id="4.10.860.120">
    <property type="entry name" value="RNA polymerase II, clamp domain"/>
    <property type="match status" value="2"/>
</dbReference>
<dbReference type="InterPro" id="IPR007080">
    <property type="entry name" value="RNA_pol_Rpb1_1"/>
</dbReference>
<dbReference type="Gene3D" id="1.10.150.390">
    <property type="match status" value="1"/>
</dbReference>
<protein>
    <recommendedName>
        <fullName evidence="15">DNA-directed RNA polymerase subunit</fullName>
        <ecNumber evidence="15">2.7.7.6</ecNumber>
    </recommendedName>
</protein>
<dbReference type="InterPro" id="IPR007081">
    <property type="entry name" value="RNA_pol_Rpb1_5"/>
</dbReference>
<dbReference type="InterPro" id="IPR000684">
    <property type="entry name" value="RNA_pol_II_repeat_euk"/>
</dbReference>
<proteinExistence type="inferred from homology"/>
<keyword evidence="6 15" id="KW-0548">Nucleotidyltransferase</keyword>
<dbReference type="FunFam" id="1.10.274.100:FF:000001">
    <property type="entry name" value="DNA-directed RNA polymerase subunit"/>
    <property type="match status" value="1"/>
</dbReference>
<dbReference type="NCBIfam" id="NF006336">
    <property type="entry name" value="PRK08566.1"/>
    <property type="match status" value="1"/>
</dbReference>
<dbReference type="GO" id="GO:0061982">
    <property type="term" value="P:meiosis I cell cycle process"/>
    <property type="evidence" value="ECO:0007669"/>
    <property type="project" value="UniProtKB-ARBA"/>
</dbReference>
<dbReference type="Gene3D" id="1.10.274.100">
    <property type="entry name" value="RNA polymerase Rpb1, domain 3"/>
    <property type="match status" value="1"/>
</dbReference>
<dbReference type="Gene3D" id="6.20.50.80">
    <property type="match status" value="1"/>
</dbReference>
<dbReference type="Proteomes" id="UP001214415">
    <property type="component" value="Chromosome 3"/>
</dbReference>
<dbReference type="EMBL" id="CP119902">
    <property type="protein sequence ID" value="WFD23356.1"/>
    <property type="molecule type" value="Genomic_DNA"/>
</dbReference>
<dbReference type="GO" id="GO:0003899">
    <property type="term" value="F:DNA-directed RNA polymerase activity"/>
    <property type="evidence" value="ECO:0007669"/>
    <property type="project" value="UniProtKB-EC"/>
</dbReference>
<keyword evidence="9" id="KW-0862">Zinc</keyword>
<dbReference type="PANTHER" id="PTHR19376">
    <property type="entry name" value="DNA-DIRECTED RNA POLYMERASE"/>
    <property type="match status" value="1"/>
</dbReference>
<keyword evidence="8" id="KW-0677">Repeat</keyword>
<dbReference type="Gene3D" id="3.40.50.300">
    <property type="entry name" value="P-loop containing nucleotide triphosphate hydrolases"/>
    <property type="match status" value="1"/>
</dbReference>
<evidence type="ECO:0000256" key="16">
    <source>
        <dbReference type="SAM" id="MobiDB-lite"/>
    </source>
</evidence>
<dbReference type="InterPro" id="IPR045867">
    <property type="entry name" value="DNA-dir_RpoC_beta_prime"/>
</dbReference>
<evidence type="ECO:0000256" key="5">
    <source>
        <dbReference type="ARBA" id="ARBA00022679"/>
    </source>
</evidence>
<dbReference type="GO" id="GO:0003677">
    <property type="term" value="F:DNA binding"/>
    <property type="evidence" value="ECO:0007669"/>
    <property type="project" value="UniProtKB-KW"/>
</dbReference>
<sequence>MIGHQFAPSVAPVRPVKEVQFGILSPEEIRALSVCKIEFPEVKDDATGKYKVGGLSDPRLGTIDRNYKCQTCGEGQAECPGHFGHIDLARPVFHVGFLGKVKKLLECVCVHCGKLKADPISDPVFKCLLQSTRANRKRRFQRVWEYCSKITICEADEGKDEDELGDATQQKIGHGGCGRIQPAIRKEALKLFSVWKQSKDEDEDSGGMAQSEKRPLPASEVHTILKKITPEDVFTLGLSEDFAQPDWMVLTVLPVPPPQVRPGVTEFGSGMGQDDLTYKLADIIKASANLRRMEQEGAPAHILNDFADLLQYHTATYMDNDIAGLPQSLQSSGRPVKAIRARLKGKEGRLRGNLMGKRVDFSARTVITGDPNLELDQVGVPKSIARNLTYPERVTPYNRAYLSELVRNGPNEYPGARYVIRDTGERIDLKYNRRGDIALQAGWIVERHLKDGDYVLFNRQPSLHKMSMMAHRVKLMDYSTFRLNLSVTPPYNADFDGDEMNLHVPQSEEARAELAQIAWVPRQIVSPQANKPVMGIVQDTLCGIRKFTLRDCLLDFDQVQNVLMWLSDWDGVVPQPCILKPKPYWSGKQLLSMCIPKGINVFLGDAKAAANNFLKDDGVHIENGDIMYGVINKKVVGSTAGGLIHIIFRERGPVVCRDFFSSVQRLVNFWLLHNGFSIGIGDTVADKATTANINETIAKAKADVMDLIQAARHDWLKADPGMTLRESFEANVNRILNKARDDVGSHAEQNLPNWNNVKQMVIAGSKGSFINISQMSACVGQQSVEGKRIPFGFRHRSLPHFTKDDFTPESRGFVENSYLRGLTAHEFFFHAMAGREGLIDTAVKTAETGYIQRRLVKALEDVTICYDGTVRNSTNNVIEFAYGEDGIDGAMVERQKLITHGLNDQEFRRRFKVDLSHGGFKKGTLRAGLGDWSPELEQLLDEEFEQLEKDRMLLRTEVFRTDRVDTYLPLNIARLVLNAQQIFHIDPRRPSDLSPFEIVEGLQRVLNNLVVIRGDDPISRAMQENATLLFKIHMRSFLCTKQVIEVHHLSREAWEWVLGEIEGQFARSVAQPGEMCGTLAAQSIGEPATQMTLNTFHYAGVSSKNVTLGVPRLKEIINCAENIKTPSVTVYLHPKYSASSESAKVIQTALAYTTLQTVTSAVEVFYDPDPSSTVIPEDRDFVDAFFAIPDEEVEASLERQSPWLLRLVLDRAQMLDKNLTMAEVASKISAMFGRDIFVMHSEDNAEELVLRIRIVDNDPDKEVQGEEDVFLKSLAQQMLTDIALKGVPGISKVFIVKQDKSSRRFDQQTGEWDTIKEYVLETDGTNLKDVLAVEGVDVSRTISNNCVEVFRVFGIEAARGSLLKEVRNVIEFDGSYVNYRHLALLVDIMTSQGTLMAITRHGINRTSQGALMRCTFEETVEILMEAASMGDMDDCKGVGQNILLGQMAPMGTGAFDLNLDVDTLKDVIVNRDQSYANLWASKLGMDTDDMGGRTPGGMTPYDSSSPNVDDFRVQQQAMFSPLVQVGGDEGGYSDYLSAGQSPMRTPLGAQSPGYGYVPTSPGYVPTSPAYNATSPAMGAMSPWVGAAGATSPAYSPTSPRIFAEATSPAYSPTSPSYSPSSPMIGATHARSAYTSRMSPVSPSYSPTSPAYSPTSPAYSPTSPTGPRGRRTAGAGPKYSPTSPQYSPTSPQYSPTSPQYSPTSPQYSPTSPQYSPTSPQYSPTSPQYSPTSPQYSPTSPQYSPTSPQYSPTSPQYSPTSPQYSPTSPQYSPTSPQYSPTSPQYSPTSPQYSPGEQIVMLSTATLARDLGVSEAHAKHIRHVVERAMAPSHPSVWDMLHTDTLFIPGTPHQDDLSPNQSSPVAWSTPPVRSRELAATSGFLSSGSAAVDQCLGGGFARGMVSELVGESASGKTQLVLYTAVCTALGLPSGENMEPHSVLCGGAGQAVAIITTHGRSAARHMVRRMVDMSEHLVRAWHLQHTALSVDEVDVCVDEAVQRMLANVFLACALTFESMEHVLCYTLPGLLARMRTTSALSMSLIVIDSIPPLFQEDAVDPDQELAKHHSVRAARLHTLAQWLKRLAAGSPTASPAVVVTNHVKDAFAFDTALVRQALAQAQLPLSVPDTSPGPHASAEAPPVPFGPQAAHFQGLLACIPRTVSSTKELDLPVLKTAQLGLVWSNCINARYLLAIMPTPSGTPTTNVPRRLRTVFAPSCPSAAPEVEFLLTRAGIHPYTVQTLGT</sequence>
<feature type="compositionally biased region" description="Low complexity" evidence="16">
    <location>
        <begin position="1638"/>
        <end position="1792"/>
    </location>
</feature>
<evidence type="ECO:0000256" key="2">
    <source>
        <dbReference type="ARBA" id="ARBA00006460"/>
    </source>
</evidence>
<dbReference type="InterPro" id="IPR042102">
    <property type="entry name" value="RNA_pol_Rpb1_3_sf"/>
</dbReference>
<dbReference type="GO" id="GO:0005524">
    <property type="term" value="F:ATP binding"/>
    <property type="evidence" value="ECO:0007669"/>
    <property type="project" value="InterPro"/>
</dbReference>
<dbReference type="GO" id="GO:0006367">
    <property type="term" value="P:transcription initiation at RNA polymerase II promoter"/>
    <property type="evidence" value="ECO:0007669"/>
    <property type="project" value="UniProtKB-ARBA"/>
</dbReference>
<evidence type="ECO:0000256" key="1">
    <source>
        <dbReference type="ARBA" id="ARBA00004123"/>
    </source>
</evidence>
<dbReference type="GO" id="GO:0046872">
    <property type="term" value="F:metal ion binding"/>
    <property type="evidence" value="ECO:0007669"/>
    <property type="project" value="UniProtKB-KW"/>
</dbReference>
<dbReference type="Pfam" id="PF04983">
    <property type="entry name" value="RNA_pol_Rpb1_3"/>
    <property type="match status" value="1"/>
</dbReference>
<evidence type="ECO:0000256" key="14">
    <source>
        <dbReference type="ARBA" id="ARBA00048552"/>
    </source>
</evidence>
<dbReference type="GO" id="GO:0006368">
    <property type="term" value="P:transcription elongation by RNA polymerase II"/>
    <property type="evidence" value="ECO:0007669"/>
    <property type="project" value="UniProtKB-ARBA"/>
</dbReference>
<dbReference type="Pfam" id="PF08423">
    <property type="entry name" value="Rad51"/>
    <property type="match status" value="1"/>
</dbReference>
<feature type="domain" description="RecA family profile 1" evidence="17">
    <location>
        <begin position="1876"/>
        <end position="2097"/>
    </location>
</feature>
<dbReference type="SMART" id="SM00663">
    <property type="entry name" value="RPOLA_N"/>
    <property type="match status" value="1"/>
</dbReference>
<dbReference type="GO" id="GO:0140664">
    <property type="term" value="F:ATP-dependent DNA damage sensor activity"/>
    <property type="evidence" value="ECO:0007669"/>
    <property type="project" value="InterPro"/>
</dbReference>
<dbReference type="InterPro" id="IPR000722">
    <property type="entry name" value="RNA_pol_asu"/>
</dbReference>
<dbReference type="Pfam" id="PF00623">
    <property type="entry name" value="RNA_pol_Rpb1_2"/>
    <property type="match status" value="1"/>
</dbReference>
<gene>
    <name evidence="18" type="primary">RPO21</name>
    <name evidence="18" type="ORF">MEQU1_002045</name>
</gene>
<dbReference type="InterPro" id="IPR013632">
    <property type="entry name" value="Rad51_C"/>
</dbReference>
<comment type="catalytic activity">
    <reaction evidence="14 15">
        <text>RNA(n) + a ribonucleoside 5'-triphosphate = RNA(n+1) + diphosphate</text>
        <dbReference type="Rhea" id="RHEA:21248"/>
        <dbReference type="Rhea" id="RHEA-COMP:14527"/>
        <dbReference type="Rhea" id="RHEA-COMP:17342"/>
        <dbReference type="ChEBI" id="CHEBI:33019"/>
        <dbReference type="ChEBI" id="CHEBI:61557"/>
        <dbReference type="ChEBI" id="CHEBI:140395"/>
        <dbReference type="EC" id="2.7.7.6"/>
    </reaction>
</comment>
<evidence type="ECO:0000313" key="18">
    <source>
        <dbReference type="EMBL" id="WFD23356.1"/>
    </source>
</evidence>
<dbReference type="Pfam" id="PF05001">
    <property type="entry name" value="RNA_pol_Rpb1_R"/>
    <property type="match status" value="12"/>
</dbReference>
<evidence type="ECO:0000256" key="4">
    <source>
        <dbReference type="ARBA" id="ARBA00022553"/>
    </source>
</evidence>
<dbReference type="Pfam" id="PF04997">
    <property type="entry name" value="RNA_pol_Rpb1_1"/>
    <property type="match status" value="1"/>
</dbReference>
<comment type="subcellular location">
    <subcellularLocation>
        <location evidence="1">Nucleus</location>
    </subcellularLocation>
</comment>
<evidence type="ECO:0000256" key="12">
    <source>
        <dbReference type="ARBA" id="ARBA00023163"/>
    </source>
</evidence>
<keyword evidence="13" id="KW-0539">Nucleus</keyword>
<dbReference type="FunFam" id="2.40.40.20:FF:000019">
    <property type="entry name" value="DNA-directed RNA polymerase II subunit RPB1"/>
    <property type="match status" value="1"/>
</dbReference>
<dbReference type="Pfam" id="PF04990">
    <property type="entry name" value="RNA_pol_Rpb1_7"/>
    <property type="match status" value="1"/>
</dbReference>
<name>A0AAF0EII5_9BASI</name>
<evidence type="ECO:0000259" key="17">
    <source>
        <dbReference type="PROSITE" id="PS50162"/>
    </source>
</evidence>
<reference evidence="18" key="1">
    <citation type="submission" date="2023-03" db="EMBL/GenBank/DDBJ databases">
        <title>Mating type loci evolution in Malassezia.</title>
        <authorList>
            <person name="Coelho M.A."/>
        </authorList>
    </citation>
    <scope>NUCLEOTIDE SEQUENCE</scope>
    <source>
        <strain evidence="18">CBS 12830</strain>
    </source>
</reference>
<dbReference type="FunFam" id="3.30.1360.140:FF:000001">
    <property type="entry name" value="DNA-directed RNA polymerase subunit"/>
    <property type="match status" value="1"/>
</dbReference>
<dbReference type="FunFam" id="1.10.150.390:FF:000001">
    <property type="entry name" value="DNA-directed RNA polymerase subunit"/>
    <property type="match status" value="1"/>
</dbReference>
<dbReference type="Pfam" id="PF04998">
    <property type="entry name" value="RNA_pol_Rpb1_5"/>
    <property type="match status" value="1"/>
</dbReference>
<dbReference type="InterPro" id="IPR007083">
    <property type="entry name" value="RNA_pol_Rpb1_4"/>
</dbReference>
<dbReference type="InterPro" id="IPR020588">
    <property type="entry name" value="RecA_ATP-bd"/>
</dbReference>
<dbReference type="EC" id="2.7.7.6" evidence="15"/>
<evidence type="ECO:0000256" key="8">
    <source>
        <dbReference type="ARBA" id="ARBA00022737"/>
    </source>
</evidence>
<dbReference type="InterPro" id="IPR038593">
    <property type="entry name" value="RNA_pol_Rpb1_7_sf"/>
</dbReference>
<keyword evidence="4" id="KW-0597">Phosphoprotein</keyword>
<dbReference type="InterPro" id="IPR006592">
    <property type="entry name" value="RNA_pol_N"/>
</dbReference>
<dbReference type="Gene3D" id="6.10.250.2940">
    <property type="match status" value="1"/>
</dbReference>
<dbReference type="GO" id="GO:0005665">
    <property type="term" value="C:RNA polymerase II, core complex"/>
    <property type="evidence" value="ECO:0007669"/>
    <property type="project" value="TreeGrafter"/>
</dbReference>
<comment type="similarity">
    <text evidence="2 15">Belongs to the RNA polymerase beta' chain family.</text>
</comment>
<dbReference type="PANTHER" id="PTHR19376:SF37">
    <property type="entry name" value="DNA-DIRECTED RNA POLYMERASE II SUBUNIT RPB1"/>
    <property type="match status" value="1"/>
</dbReference>
<keyword evidence="7" id="KW-0479">Metal-binding</keyword>
<evidence type="ECO:0000256" key="11">
    <source>
        <dbReference type="ARBA" id="ARBA00023125"/>
    </source>
</evidence>
<dbReference type="Pfam" id="PF04992">
    <property type="entry name" value="RNA_pol_Rpb1_6"/>
    <property type="match status" value="1"/>
</dbReference>
<evidence type="ECO:0000256" key="15">
    <source>
        <dbReference type="RuleBase" id="RU004279"/>
    </source>
</evidence>
<feature type="region of interest" description="Disordered" evidence="16">
    <location>
        <begin position="1636"/>
        <end position="1792"/>
    </location>
</feature>
<dbReference type="SUPFAM" id="SSF64484">
    <property type="entry name" value="beta and beta-prime subunits of DNA dependent RNA-polymerase"/>
    <property type="match status" value="1"/>
</dbReference>
<dbReference type="FunFam" id="1.10.132.30:FF:000001">
    <property type="entry name" value="DNA-directed RNA polymerase subunit"/>
    <property type="match status" value="1"/>
</dbReference>
<dbReference type="InterPro" id="IPR027417">
    <property type="entry name" value="P-loop_NTPase"/>
</dbReference>
<evidence type="ECO:0000313" key="19">
    <source>
        <dbReference type="Proteomes" id="UP001214415"/>
    </source>
</evidence>
<dbReference type="Gene3D" id="3.30.1490.180">
    <property type="entry name" value="RNA polymerase ii"/>
    <property type="match status" value="1"/>
</dbReference>
<dbReference type="CDD" id="cd02733">
    <property type="entry name" value="RNAP_II_RPB1_N"/>
    <property type="match status" value="1"/>
</dbReference>
<evidence type="ECO:0000256" key="3">
    <source>
        <dbReference type="ARBA" id="ARBA00022478"/>
    </source>
</evidence>
<dbReference type="FunFam" id="4.10.860.120:FF:000003">
    <property type="entry name" value="DNA-directed RNA polymerase subunit"/>
    <property type="match status" value="1"/>
</dbReference>
<feature type="compositionally biased region" description="Polar residues" evidence="16">
    <location>
        <begin position="1853"/>
        <end position="1862"/>
    </location>
</feature>
<evidence type="ECO:0000256" key="10">
    <source>
        <dbReference type="ARBA" id="ARBA00022842"/>
    </source>
</evidence>
<organism evidence="18 19">
    <name type="scientific">Malassezia equina</name>
    <dbReference type="NCBI Taxonomy" id="1381935"/>
    <lineage>
        <taxon>Eukaryota</taxon>
        <taxon>Fungi</taxon>
        <taxon>Dikarya</taxon>
        <taxon>Basidiomycota</taxon>
        <taxon>Ustilaginomycotina</taxon>
        <taxon>Malasseziomycetes</taxon>
        <taxon>Malasseziales</taxon>
        <taxon>Malasseziaceae</taxon>
        <taxon>Malassezia</taxon>
    </lineage>
</organism>
<keyword evidence="19" id="KW-1185">Reference proteome</keyword>
<evidence type="ECO:0000256" key="7">
    <source>
        <dbReference type="ARBA" id="ARBA00022723"/>
    </source>
</evidence>
<dbReference type="Gene3D" id="1.10.132.30">
    <property type="match status" value="1"/>
</dbReference>
<keyword evidence="10" id="KW-0460">Magnesium</keyword>
<dbReference type="InterPro" id="IPR007075">
    <property type="entry name" value="RNA_pol_Rpb1_6"/>
</dbReference>
<dbReference type="CDD" id="cd02584">
    <property type="entry name" value="RNAP_II_Rpb1_C"/>
    <property type="match status" value="1"/>
</dbReference>
<evidence type="ECO:0000256" key="9">
    <source>
        <dbReference type="ARBA" id="ARBA00022833"/>
    </source>
</evidence>
<dbReference type="InterPro" id="IPR044893">
    <property type="entry name" value="RNA_pol_Rpb1_clamp_domain"/>
</dbReference>
<keyword evidence="12 15" id="KW-0804">Transcription</keyword>
<accession>A0AAF0EII5</accession>